<evidence type="ECO:0000256" key="9">
    <source>
        <dbReference type="ARBA" id="ARBA00023157"/>
    </source>
</evidence>
<dbReference type="InterPro" id="IPR013695">
    <property type="entry name" value="WAK"/>
</dbReference>
<evidence type="ECO:0000256" key="4">
    <source>
        <dbReference type="ARBA" id="ARBA00022692"/>
    </source>
</evidence>
<evidence type="ECO:0000256" key="3">
    <source>
        <dbReference type="ARBA" id="ARBA00022679"/>
    </source>
</evidence>
<comment type="subcellular location">
    <subcellularLocation>
        <location evidence="1">Membrane</location>
        <topology evidence="1">Single-pass type I membrane protein</topology>
    </subcellularLocation>
</comment>
<sequence length="244" mass="26932">MILLNVILTVKASTPAVAKPGCPSRCGDVIIPYPFGTGRDCNITAGFFINCNTSFRPHKPFFGNLEVINISTDGQLRILSNTSYDCYNTSYKNWLFYSFWLSEFSINNNKNKFTAIGCDTSAVVQDLYGQRYATGCLSLCNNITDVPNGSCSGIGCCQTSIPKDVRSYNISLESYANHTNVLSENPCSYAFVAEVDSYTFSASDLRGFQFQSRHKCVDSENNSGYLCKCLEGYMGNPYLPNGCQ</sequence>
<dbReference type="InterPro" id="IPR025287">
    <property type="entry name" value="WAK_GUB"/>
</dbReference>
<dbReference type="Proteomes" id="UP000593560">
    <property type="component" value="Unassembled WGS sequence"/>
</dbReference>
<evidence type="ECO:0000313" key="14">
    <source>
        <dbReference type="EMBL" id="MBA0797904.1"/>
    </source>
</evidence>
<evidence type="ECO:0000256" key="2">
    <source>
        <dbReference type="ARBA" id="ARBA00022527"/>
    </source>
</evidence>
<reference evidence="14 15" key="1">
    <citation type="journal article" date="2019" name="Genome Biol. Evol.">
        <title>Insights into the evolution of the New World diploid cottons (Gossypium, subgenus Houzingenia) based on genome sequencing.</title>
        <authorList>
            <person name="Grover C.E."/>
            <person name="Arick M.A. 2nd"/>
            <person name="Thrash A."/>
            <person name="Conover J.L."/>
            <person name="Sanders W.S."/>
            <person name="Peterson D.G."/>
            <person name="Frelichowski J.E."/>
            <person name="Scheffler J.A."/>
            <person name="Scheffler B.E."/>
            <person name="Wendel J.F."/>
        </authorList>
    </citation>
    <scope>NUCLEOTIDE SEQUENCE [LARGE SCALE GENOMIC DNA]</scope>
    <source>
        <strain evidence="14">0</strain>
        <tissue evidence="14">Leaf</tissue>
    </source>
</reference>
<dbReference type="GO" id="GO:0016020">
    <property type="term" value="C:membrane"/>
    <property type="evidence" value="ECO:0007669"/>
    <property type="project" value="UniProtKB-SubCell"/>
</dbReference>
<evidence type="ECO:0000259" key="12">
    <source>
        <dbReference type="Pfam" id="PF08488"/>
    </source>
</evidence>
<keyword evidence="2" id="KW-0723">Serine/threonine-protein kinase</keyword>
<keyword evidence="10" id="KW-0325">Glycoprotein</keyword>
<evidence type="ECO:0000256" key="1">
    <source>
        <dbReference type="ARBA" id="ARBA00004479"/>
    </source>
</evidence>
<keyword evidence="3" id="KW-0808">Transferase</keyword>
<dbReference type="Pfam" id="PF08488">
    <property type="entry name" value="WAK"/>
    <property type="match status" value="1"/>
</dbReference>
<keyword evidence="9" id="KW-1015">Disulfide bond</keyword>
<evidence type="ECO:0000256" key="11">
    <source>
        <dbReference type="SAM" id="SignalP"/>
    </source>
</evidence>
<evidence type="ECO:0000259" key="13">
    <source>
        <dbReference type="Pfam" id="PF13947"/>
    </source>
</evidence>
<feature type="domain" description="Wall-associated receptor kinase galacturonan-binding" evidence="13">
    <location>
        <begin position="22"/>
        <end position="78"/>
    </location>
</feature>
<evidence type="ECO:0000313" key="15">
    <source>
        <dbReference type="Proteomes" id="UP000593560"/>
    </source>
</evidence>
<evidence type="ECO:0000256" key="8">
    <source>
        <dbReference type="ARBA" id="ARBA00023136"/>
    </source>
</evidence>
<keyword evidence="7" id="KW-1133">Transmembrane helix</keyword>
<comment type="caution">
    <text evidence="14">The sequence shown here is derived from an EMBL/GenBank/DDBJ whole genome shotgun (WGS) entry which is preliminary data.</text>
</comment>
<feature type="signal peptide" evidence="11">
    <location>
        <begin position="1"/>
        <end position="18"/>
    </location>
</feature>
<dbReference type="GO" id="GO:0004674">
    <property type="term" value="F:protein serine/threonine kinase activity"/>
    <property type="evidence" value="ECO:0007669"/>
    <property type="project" value="UniProtKB-KW"/>
</dbReference>
<evidence type="ECO:0000256" key="10">
    <source>
        <dbReference type="ARBA" id="ARBA00023180"/>
    </source>
</evidence>
<accession>A0A7J9GLB9</accession>
<evidence type="ECO:0000256" key="7">
    <source>
        <dbReference type="ARBA" id="ARBA00022989"/>
    </source>
</evidence>
<dbReference type="OrthoDB" id="4062651at2759"/>
<keyword evidence="8" id="KW-0472">Membrane</keyword>
<keyword evidence="6" id="KW-0418">Kinase</keyword>
<feature type="non-terminal residue" evidence="14">
    <location>
        <position position="1"/>
    </location>
</feature>
<evidence type="ECO:0000256" key="5">
    <source>
        <dbReference type="ARBA" id="ARBA00022729"/>
    </source>
</evidence>
<evidence type="ECO:0000256" key="6">
    <source>
        <dbReference type="ARBA" id="ARBA00022777"/>
    </source>
</evidence>
<dbReference type="PANTHER" id="PTHR33491">
    <property type="entry name" value="OSJNBA0016N04.9 PROTEIN"/>
    <property type="match status" value="1"/>
</dbReference>
<protein>
    <recommendedName>
        <fullName evidence="16">Wall-associated receptor kinase galacturonan-binding domain-containing protein</fullName>
    </recommendedName>
</protein>
<organism evidence="14 15">
    <name type="scientific">Gossypium harknessii</name>
    <dbReference type="NCBI Taxonomy" id="34285"/>
    <lineage>
        <taxon>Eukaryota</taxon>
        <taxon>Viridiplantae</taxon>
        <taxon>Streptophyta</taxon>
        <taxon>Embryophyta</taxon>
        <taxon>Tracheophyta</taxon>
        <taxon>Spermatophyta</taxon>
        <taxon>Magnoliopsida</taxon>
        <taxon>eudicotyledons</taxon>
        <taxon>Gunneridae</taxon>
        <taxon>Pentapetalae</taxon>
        <taxon>rosids</taxon>
        <taxon>malvids</taxon>
        <taxon>Malvales</taxon>
        <taxon>Malvaceae</taxon>
        <taxon>Malvoideae</taxon>
        <taxon>Gossypium</taxon>
    </lineage>
</organism>
<gene>
    <name evidence="14" type="ORF">Gohar_008557</name>
</gene>
<keyword evidence="5 11" id="KW-0732">Signal</keyword>
<keyword evidence="15" id="KW-1185">Reference proteome</keyword>
<proteinExistence type="predicted"/>
<dbReference type="EMBL" id="JABFAD010000005">
    <property type="protein sequence ID" value="MBA0797904.1"/>
    <property type="molecule type" value="Genomic_DNA"/>
</dbReference>
<feature type="chain" id="PRO_5029441791" description="Wall-associated receptor kinase galacturonan-binding domain-containing protein" evidence="11">
    <location>
        <begin position="19"/>
        <end position="244"/>
    </location>
</feature>
<feature type="domain" description="Wall-associated receptor kinase" evidence="12">
    <location>
        <begin position="149"/>
        <end position="204"/>
    </location>
</feature>
<dbReference type="AlphaFoldDB" id="A0A7J9GLB9"/>
<dbReference type="Pfam" id="PF13947">
    <property type="entry name" value="GUB_WAK_bind"/>
    <property type="match status" value="1"/>
</dbReference>
<evidence type="ECO:0008006" key="16">
    <source>
        <dbReference type="Google" id="ProtNLM"/>
    </source>
</evidence>
<keyword evidence="4" id="KW-0812">Transmembrane</keyword>
<dbReference type="GO" id="GO:0030247">
    <property type="term" value="F:polysaccharide binding"/>
    <property type="evidence" value="ECO:0007669"/>
    <property type="project" value="InterPro"/>
</dbReference>
<name>A0A7J9GLB9_9ROSI</name>